<dbReference type="InterPro" id="IPR017896">
    <property type="entry name" value="4Fe4S_Fe-S-bd"/>
</dbReference>
<dbReference type="PANTHER" id="PTHR43687">
    <property type="entry name" value="ADENYLYLSULFATE REDUCTASE, BETA SUBUNIT"/>
    <property type="match status" value="1"/>
</dbReference>
<dbReference type="InterPro" id="IPR017900">
    <property type="entry name" value="4Fe4S_Fe_S_CS"/>
</dbReference>
<dbReference type="PROSITE" id="PS51379">
    <property type="entry name" value="4FE4S_FER_2"/>
    <property type="match status" value="2"/>
</dbReference>
<dbReference type="SUPFAM" id="SSF54862">
    <property type="entry name" value="4Fe-4S ferredoxins"/>
    <property type="match status" value="1"/>
</dbReference>
<feature type="domain" description="4Fe-4S ferredoxin-type" evidence="5">
    <location>
        <begin position="1"/>
        <end position="30"/>
    </location>
</feature>
<proteinExistence type="predicted"/>
<evidence type="ECO:0000256" key="2">
    <source>
        <dbReference type="ARBA" id="ARBA00022723"/>
    </source>
</evidence>
<protein>
    <submittedName>
        <fullName evidence="6">Ferredoxin family protein</fullName>
    </submittedName>
</protein>
<evidence type="ECO:0000313" key="6">
    <source>
        <dbReference type="EMBL" id="MDO9711460.1"/>
    </source>
</evidence>
<gene>
    <name evidence="6" type="ORF">Q7A36_24145</name>
</gene>
<keyword evidence="7" id="KW-1185">Reference proteome</keyword>
<dbReference type="PANTHER" id="PTHR43687:SF4">
    <property type="entry name" value="BLR5484 PROTEIN"/>
    <property type="match status" value="1"/>
</dbReference>
<organism evidence="6 7">
    <name type="scientific">Paracraurococcus lichenis</name>
    <dbReference type="NCBI Taxonomy" id="3064888"/>
    <lineage>
        <taxon>Bacteria</taxon>
        <taxon>Pseudomonadati</taxon>
        <taxon>Pseudomonadota</taxon>
        <taxon>Alphaproteobacteria</taxon>
        <taxon>Acetobacterales</taxon>
        <taxon>Roseomonadaceae</taxon>
        <taxon>Paracraurococcus</taxon>
    </lineage>
</organism>
<evidence type="ECO:0000256" key="4">
    <source>
        <dbReference type="ARBA" id="ARBA00023014"/>
    </source>
</evidence>
<dbReference type="PROSITE" id="PS00198">
    <property type="entry name" value="4FE4S_FER_1"/>
    <property type="match status" value="2"/>
</dbReference>
<evidence type="ECO:0000256" key="1">
    <source>
        <dbReference type="ARBA" id="ARBA00022485"/>
    </source>
</evidence>
<keyword evidence="4" id="KW-0411">Iron-sulfur</keyword>
<dbReference type="Pfam" id="PF13187">
    <property type="entry name" value="Fer4_9"/>
    <property type="match status" value="1"/>
</dbReference>
<dbReference type="RefSeq" id="WP_305106319.1">
    <property type="nucleotide sequence ID" value="NZ_JAUTWS010000029.1"/>
</dbReference>
<accession>A0ABT9E5K9</accession>
<comment type="caution">
    <text evidence="6">The sequence shown here is derived from an EMBL/GenBank/DDBJ whole genome shotgun (WGS) entry which is preliminary data.</text>
</comment>
<name>A0ABT9E5K9_9PROT</name>
<reference evidence="6 7" key="1">
    <citation type="submission" date="2023-08" db="EMBL/GenBank/DDBJ databases">
        <title>The draft genome sequence of Paracraurococcus sp. LOR1-02.</title>
        <authorList>
            <person name="Kingkaew E."/>
            <person name="Tanasupawat S."/>
        </authorList>
    </citation>
    <scope>NUCLEOTIDE SEQUENCE [LARGE SCALE GENOMIC DNA]</scope>
    <source>
        <strain evidence="6 7">LOR1-02</strain>
    </source>
</reference>
<feature type="domain" description="4Fe-4S ferredoxin-type" evidence="5">
    <location>
        <begin position="32"/>
        <end position="61"/>
    </location>
</feature>
<dbReference type="Proteomes" id="UP001243009">
    <property type="component" value="Unassembled WGS sequence"/>
</dbReference>
<sequence length="121" mass="12526">MIELISAERCTGCNICVRACPVNVFDTVPGAMPVIARQADCQSCFMCELWCPEDALYVAPEPDGPTGITLAEVTARGLLGSYRRAIGWAPGSGAGRGADLSFQLLAAEARPAPPGPASSAT</sequence>
<keyword evidence="3" id="KW-0408">Iron</keyword>
<evidence type="ECO:0000313" key="7">
    <source>
        <dbReference type="Proteomes" id="UP001243009"/>
    </source>
</evidence>
<dbReference type="EMBL" id="JAUTWS010000029">
    <property type="protein sequence ID" value="MDO9711460.1"/>
    <property type="molecule type" value="Genomic_DNA"/>
</dbReference>
<dbReference type="InterPro" id="IPR050572">
    <property type="entry name" value="Fe-S_Ferredoxin"/>
</dbReference>
<keyword evidence="2" id="KW-0479">Metal-binding</keyword>
<evidence type="ECO:0000256" key="3">
    <source>
        <dbReference type="ARBA" id="ARBA00023004"/>
    </source>
</evidence>
<keyword evidence="1" id="KW-0004">4Fe-4S</keyword>
<evidence type="ECO:0000259" key="5">
    <source>
        <dbReference type="PROSITE" id="PS51379"/>
    </source>
</evidence>
<dbReference type="Gene3D" id="3.30.70.20">
    <property type="match status" value="1"/>
</dbReference>